<keyword evidence="2" id="KW-1185">Reference proteome</keyword>
<dbReference type="AlphaFoldDB" id="A0AAV7NPK7"/>
<organism evidence="1 2">
    <name type="scientific">Pleurodeles waltl</name>
    <name type="common">Iberian ribbed newt</name>
    <dbReference type="NCBI Taxonomy" id="8319"/>
    <lineage>
        <taxon>Eukaryota</taxon>
        <taxon>Metazoa</taxon>
        <taxon>Chordata</taxon>
        <taxon>Craniata</taxon>
        <taxon>Vertebrata</taxon>
        <taxon>Euteleostomi</taxon>
        <taxon>Amphibia</taxon>
        <taxon>Batrachia</taxon>
        <taxon>Caudata</taxon>
        <taxon>Salamandroidea</taxon>
        <taxon>Salamandridae</taxon>
        <taxon>Pleurodelinae</taxon>
        <taxon>Pleurodeles</taxon>
    </lineage>
</organism>
<sequence>MAFLLHALVAKCWRLNERLLTYEDILMEIERTMRHYLEANDNPEVGVAVFWEALKAVVRGQFIVIAARLNRSRWTKCQQLEDDIWSLEASHGRSGLLMTRRLITTLRKQLRALDCDRAEYSLLRTKQRYCTGGDRAGCLLAH</sequence>
<name>A0AAV7NPK7_PLEWA</name>
<reference evidence="1" key="1">
    <citation type="journal article" date="2022" name="bioRxiv">
        <title>Sequencing and chromosome-scale assembly of the giantPleurodeles waltlgenome.</title>
        <authorList>
            <person name="Brown T."/>
            <person name="Elewa A."/>
            <person name="Iarovenko S."/>
            <person name="Subramanian E."/>
            <person name="Araus A.J."/>
            <person name="Petzold A."/>
            <person name="Susuki M."/>
            <person name="Suzuki K.-i.T."/>
            <person name="Hayashi T."/>
            <person name="Toyoda A."/>
            <person name="Oliveira C."/>
            <person name="Osipova E."/>
            <person name="Leigh N.D."/>
            <person name="Simon A."/>
            <person name="Yun M.H."/>
        </authorList>
    </citation>
    <scope>NUCLEOTIDE SEQUENCE</scope>
    <source>
        <strain evidence="1">20211129_DDA</strain>
        <tissue evidence="1">Liver</tissue>
    </source>
</reference>
<dbReference type="Proteomes" id="UP001066276">
    <property type="component" value="Chromosome 8"/>
</dbReference>
<evidence type="ECO:0000313" key="1">
    <source>
        <dbReference type="EMBL" id="KAJ1115168.1"/>
    </source>
</evidence>
<protein>
    <submittedName>
        <fullName evidence="1">Uncharacterized protein</fullName>
    </submittedName>
</protein>
<evidence type="ECO:0000313" key="2">
    <source>
        <dbReference type="Proteomes" id="UP001066276"/>
    </source>
</evidence>
<dbReference type="EMBL" id="JANPWB010000012">
    <property type="protein sequence ID" value="KAJ1115168.1"/>
    <property type="molecule type" value="Genomic_DNA"/>
</dbReference>
<accession>A0AAV7NPK7</accession>
<proteinExistence type="predicted"/>
<gene>
    <name evidence="1" type="ORF">NDU88_003394</name>
</gene>
<comment type="caution">
    <text evidence="1">The sequence shown here is derived from an EMBL/GenBank/DDBJ whole genome shotgun (WGS) entry which is preliminary data.</text>
</comment>